<feature type="region of interest" description="Disordered" evidence="1">
    <location>
        <begin position="1"/>
        <end position="39"/>
    </location>
</feature>
<dbReference type="GO" id="GO:0003677">
    <property type="term" value="F:DNA binding"/>
    <property type="evidence" value="ECO:0007669"/>
    <property type="project" value="UniProtKB-KW"/>
</dbReference>
<dbReference type="PANTHER" id="PTHR35145:SF1">
    <property type="entry name" value="CYTOPLASMIC PROTEIN"/>
    <property type="match status" value="1"/>
</dbReference>
<dbReference type="Pfam" id="PF04237">
    <property type="entry name" value="YjbR"/>
    <property type="match status" value="1"/>
</dbReference>
<gene>
    <name evidence="2" type="ORF">EBO15_23445</name>
</gene>
<proteinExistence type="predicted"/>
<evidence type="ECO:0000256" key="1">
    <source>
        <dbReference type="SAM" id="MobiDB-lite"/>
    </source>
</evidence>
<dbReference type="Proteomes" id="UP000282674">
    <property type="component" value="Unassembled WGS sequence"/>
</dbReference>
<dbReference type="SUPFAM" id="SSF142906">
    <property type="entry name" value="YjbR-like"/>
    <property type="match status" value="1"/>
</dbReference>
<organism evidence="2 3">
    <name type="scientific">Actinomadura harenae</name>
    <dbReference type="NCBI Taxonomy" id="2483351"/>
    <lineage>
        <taxon>Bacteria</taxon>
        <taxon>Bacillati</taxon>
        <taxon>Actinomycetota</taxon>
        <taxon>Actinomycetes</taxon>
        <taxon>Streptosporangiales</taxon>
        <taxon>Thermomonosporaceae</taxon>
        <taxon>Actinomadura</taxon>
    </lineage>
</organism>
<dbReference type="PANTHER" id="PTHR35145">
    <property type="entry name" value="CYTOPLASMIC PROTEIN-RELATED"/>
    <property type="match status" value="1"/>
</dbReference>
<accession>A0A3M2LWY0</accession>
<reference evidence="2 3" key="1">
    <citation type="submission" date="2018-10" db="EMBL/GenBank/DDBJ databases">
        <title>Isolation from soil.</title>
        <authorList>
            <person name="Hu J."/>
        </authorList>
    </citation>
    <scope>NUCLEOTIDE SEQUENCE [LARGE SCALE GENOMIC DNA]</scope>
    <source>
        <strain evidence="2 3">NEAU-Ht49</strain>
    </source>
</reference>
<keyword evidence="2" id="KW-0238">DNA-binding</keyword>
<dbReference type="Gene3D" id="3.90.1150.30">
    <property type="match status" value="1"/>
</dbReference>
<sequence>MPRGRRRHRGRGRPQPGRRPGRRHPQPALQAPVKPGDVTGHCLGLPGATEDFPFGEQPAVYRVGGKIFALLAEDADPPRVSLKLPPDEVVALRAEFPDTVLPGYHLNKRYWVTVLLDGVLDAEMVHEMLEQSYDTVAASLPRRLRPAPRA</sequence>
<keyword evidence="3" id="KW-1185">Reference proteome</keyword>
<name>A0A3M2LWY0_9ACTN</name>
<dbReference type="OrthoDB" id="3194910at2"/>
<dbReference type="InterPro" id="IPR007351">
    <property type="entry name" value="YjbR"/>
</dbReference>
<evidence type="ECO:0000313" key="2">
    <source>
        <dbReference type="EMBL" id="RMI41420.1"/>
    </source>
</evidence>
<evidence type="ECO:0000313" key="3">
    <source>
        <dbReference type="Proteomes" id="UP000282674"/>
    </source>
</evidence>
<feature type="compositionally biased region" description="Basic residues" evidence="1">
    <location>
        <begin position="1"/>
        <end position="12"/>
    </location>
</feature>
<protein>
    <submittedName>
        <fullName evidence="2">MmcQ/YjbR family DNA-binding protein</fullName>
    </submittedName>
</protein>
<dbReference type="InterPro" id="IPR038056">
    <property type="entry name" value="YjbR-like_sf"/>
</dbReference>
<comment type="caution">
    <text evidence="2">The sequence shown here is derived from an EMBL/GenBank/DDBJ whole genome shotgun (WGS) entry which is preliminary data.</text>
</comment>
<dbReference type="EMBL" id="RFFG01000043">
    <property type="protein sequence ID" value="RMI41420.1"/>
    <property type="molecule type" value="Genomic_DNA"/>
</dbReference>
<dbReference type="InterPro" id="IPR058532">
    <property type="entry name" value="YjbR/MT2646/Rv2570-like"/>
</dbReference>
<dbReference type="AlphaFoldDB" id="A0A3M2LWY0"/>